<sequence>MDDNTEDMFDVIQNNENIFAALEHSDDAIRLEAVKRCVNKNPDWNEIYDDYTFDDISPLMFAARSGFHECVSVMLEAGANVHYKDCSLVTALIYCFHVSDNKKSANRLKCVRLLLDAGADIYHNDVCDSNPLMAACYICDLDCVKEILKRGYERKIDQNRSENHKSAKETTSGFSEDSTQGVKDEKDAPTSCAEPDGVLSEKIDRTNINITDTMMFRNAFHHCVTSENTGADQITCLKLLMDAGADPTIKPGSSRSLEIAITSSPNSLSLVKFLLAAGVPFDVPEDIRIALKVPNVELVEFYLKMGANVNHRYEDGFTVLTHFMAGIPKGFPRNIDRDERINTCLKILISAKADINLSDSEGRQPIQLALKRWPFLKFPTEYLISENCDFSKLPVSLVSNLVFSALVLRARGKEEYLLDMVNFLYECGLSYSLCQSLGAASPYVKNCFDKLTCSPRRLVSLSVFAIRQNLGVHIKAKCEELEIPKIVKNLILLKDVLSPECF</sequence>
<reference evidence="3 4" key="1">
    <citation type="submission" date="2024-01" db="EMBL/GenBank/DDBJ databases">
        <title>The genome of the rayed Mediterranean limpet Patella caerulea (Linnaeus, 1758).</title>
        <authorList>
            <person name="Anh-Thu Weber A."/>
            <person name="Halstead-Nussloch G."/>
        </authorList>
    </citation>
    <scope>NUCLEOTIDE SEQUENCE [LARGE SCALE GENOMIC DNA]</scope>
    <source>
        <strain evidence="3">AATW-2023a</strain>
        <tissue evidence="3">Whole specimen</tissue>
    </source>
</reference>
<accession>A0AAN8G7J8</accession>
<dbReference type="InterPro" id="IPR051616">
    <property type="entry name" value="Cul2-RING_E3_ligase_SR"/>
</dbReference>
<evidence type="ECO:0000256" key="1">
    <source>
        <dbReference type="PROSITE-ProRule" id="PRU00023"/>
    </source>
</evidence>
<comment type="caution">
    <text evidence="3">The sequence shown here is derived from an EMBL/GenBank/DDBJ whole genome shotgun (WGS) entry which is preliminary data.</text>
</comment>
<dbReference type="PROSITE" id="PS50088">
    <property type="entry name" value="ANK_REPEAT"/>
    <property type="match status" value="1"/>
</dbReference>
<evidence type="ECO:0000313" key="3">
    <source>
        <dbReference type="EMBL" id="KAK6165231.1"/>
    </source>
</evidence>
<dbReference type="SMART" id="SM00248">
    <property type="entry name" value="ANK"/>
    <property type="match status" value="6"/>
</dbReference>
<organism evidence="3 4">
    <name type="scientific">Patella caerulea</name>
    <name type="common">Rayed Mediterranean limpet</name>
    <dbReference type="NCBI Taxonomy" id="87958"/>
    <lineage>
        <taxon>Eukaryota</taxon>
        <taxon>Metazoa</taxon>
        <taxon>Spiralia</taxon>
        <taxon>Lophotrochozoa</taxon>
        <taxon>Mollusca</taxon>
        <taxon>Gastropoda</taxon>
        <taxon>Patellogastropoda</taxon>
        <taxon>Patelloidea</taxon>
        <taxon>Patellidae</taxon>
        <taxon>Patella</taxon>
    </lineage>
</organism>
<dbReference type="Proteomes" id="UP001347796">
    <property type="component" value="Unassembled WGS sequence"/>
</dbReference>
<evidence type="ECO:0000313" key="4">
    <source>
        <dbReference type="Proteomes" id="UP001347796"/>
    </source>
</evidence>
<dbReference type="PANTHER" id="PTHR46224">
    <property type="entry name" value="ANKYRIN REPEAT FAMILY PROTEIN"/>
    <property type="match status" value="1"/>
</dbReference>
<dbReference type="PANTHER" id="PTHR46224:SF64">
    <property type="entry name" value="IQ MOTIF AND ANKYRIN REPEAT DOMAIN-CONTAINING PROTEIN 1"/>
    <property type="match status" value="1"/>
</dbReference>
<feature type="region of interest" description="Disordered" evidence="2">
    <location>
        <begin position="158"/>
        <end position="196"/>
    </location>
</feature>
<dbReference type="AlphaFoldDB" id="A0AAN8G7J8"/>
<protein>
    <submittedName>
        <fullName evidence="3">Uncharacterized protein</fullName>
    </submittedName>
</protein>
<keyword evidence="4" id="KW-1185">Reference proteome</keyword>
<dbReference type="InterPro" id="IPR036770">
    <property type="entry name" value="Ankyrin_rpt-contain_sf"/>
</dbReference>
<keyword evidence="1" id="KW-0040">ANK repeat</keyword>
<evidence type="ECO:0000256" key="2">
    <source>
        <dbReference type="SAM" id="MobiDB-lite"/>
    </source>
</evidence>
<feature type="compositionally biased region" description="Polar residues" evidence="2">
    <location>
        <begin position="169"/>
        <end position="181"/>
    </location>
</feature>
<dbReference type="EMBL" id="JAZGQO010000021">
    <property type="protein sequence ID" value="KAK6165231.1"/>
    <property type="molecule type" value="Genomic_DNA"/>
</dbReference>
<name>A0AAN8G7J8_PATCE</name>
<dbReference type="SUPFAM" id="SSF48403">
    <property type="entry name" value="Ankyrin repeat"/>
    <property type="match status" value="1"/>
</dbReference>
<dbReference type="PROSITE" id="PS50297">
    <property type="entry name" value="ANK_REP_REGION"/>
    <property type="match status" value="1"/>
</dbReference>
<dbReference type="InterPro" id="IPR002110">
    <property type="entry name" value="Ankyrin_rpt"/>
</dbReference>
<dbReference type="Gene3D" id="1.25.40.20">
    <property type="entry name" value="Ankyrin repeat-containing domain"/>
    <property type="match status" value="2"/>
</dbReference>
<gene>
    <name evidence="3" type="ORF">SNE40_022194</name>
</gene>
<dbReference type="Pfam" id="PF12796">
    <property type="entry name" value="Ank_2"/>
    <property type="match status" value="1"/>
</dbReference>
<proteinExistence type="predicted"/>
<feature type="repeat" description="ANK" evidence="1">
    <location>
        <begin position="54"/>
        <end position="86"/>
    </location>
</feature>
<feature type="compositionally biased region" description="Basic and acidic residues" evidence="2">
    <location>
        <begin position="158"/>
        <end position="168"/>
    </location>
</feature>